<reference evidence="1" key="1">
    <citation type="submission" date="2016-02" db="EMBL/GenBank/DDBJ databases">
        <title>WGS assembly of Manihot esculenta.</title>
        <authorList>
            <person name="Bredeson J.V."/>
            <person name="Prochnik S.E."/>
            <person name="Lyons J.B."/>
            <person name="Schmutz J."/>
            <person name="Grimwood J."/>
            <person name="Vrebalov J."/>
            <person name="Bart R.S."/>
            <person name="Amuge T."/>
            <person name="Ferguson M.E."/>
            <person name="Green R."/>
            <person name="Putnam N."/>
            <person name="Stites J."/>
            <person name="Rounsley S."/>
            <person name="Rokhsar D.S."/>
        </authorList>
    </citation>
    <scope>NUCLEOTIDE SEQUENCE [LARGE SCALE GENOMIC DNA]</scope>
    <source>
        <tissue evidence="1">Leaf</tissue>
    </source>
</reference>
<name>A0A2C9U3R8_MANES</name>
<protein>
    <submittedName>
        <fullName evidence="1">Uncharacterized protein</fullName>
    </submittedName>
</protein>
<evidence type="ECO:0000313" key="1">
    <source>
        <dbReference type="EMBL" id="OAY24298.1"/>
    </source>
</evidence>
<gene>
    <name evidence="1" type="ORF">MANES_17G004200</name>
</gene>
<proteinExistence type="predicted"/>
<sequence>MAIEIGVYYSGRGAAPRTSVACLREDRVNSKRREKRRWVLLRLYFGVYTAATRGRESGRRQYFERKCVVN</sequence>
<dbReference type="AlphaFoldDB" id="A0A2C9U3R8"/>
<organism evidence="1">
    <name type="scientific">Manihot esculenta</name>
    <name type="common">Cassava</name>
    <name type="synonym">Jatropha manihot</name>
    <dbReference type="NCBI Taxonomy" id="3983"/>
    <lineage>
        <taxon>Eukaryota</taxon>
        <taxon>Viridiplantae</taxon>
        <taxon>Streptophyta</taxon>
        <taxon>Embryophyta</taxon>
        <taxon>Tracheophyta</taxon>
        <taxon>Spermatophyta</taxon>
        <taxon>Magnoliopsida</taxon>
        <taxon>eudicotyledons</taxon>
        <taxon>Gunneridae</taxon>
        <taxon>Pentapetalae</taxon>
        <taxon>rosids</taxon>
        <taxon>fabids</taxon>
        <taxon>Malpighiales</taxon>
        <taxon>Euphorbiaceae</taxon>
        <taxon>Crotonoideae</taxon>
        <taxon>Manihoteae</taxon>
        <taxon>Manihot</taxon>
    </lineage>
</organism>
<accession>A0A2C9U3R8</accession>
<dbReference type="EMBL" id="CM004403">
    <property type="protein sequence ID" value="OAY24298.1"/>
    <property type="molecule type" value="Genomic_DNA"/>
</dbReference>